<keyword evidence="19" id="KW-1185">Reference proteome</keyword>
<sequence length="205" mass="21627">MKLMKYIAAVVALVMTATLSMAQSEYRVKSGDTLAVEVLQDPALNRQVLVLNDGRFSFPFAGTLTARGRTIGQIEAAISDAIADNFNAAPDVFVTVTPAIRPGSSSGSASAAPATINIFFVGEVGAPGPKALPAGSTILQALSTSGGFTNFAATKRVQLRRTDSNGLQSVYEINYEALENGAQMRSDVALQDGDVILVPERRLFE</sequence>
<keyword evidence="13" id="KW-0998">Cell outer membrane</keyword>
<evidence type="ECO:0000313" key="18">
    <source>
        <dbReference type="EMBL" id="SHH07808.1"/>
    </source>
</evidence>
<organism evidence="18 19">
    <name type="scientific">Cognatiyoonia sediminum</name>
    <dbReference type="NCBI Taxonomy" id="1508389"/>
    <lineage>
        <taxon>Bacteria</taxon>
        <taxon>Pseudomonadati</taxon>
        <taxon>Pseudomonadota</taxon>
        <taxon>Alphaproteobacteria</taxon>
        <taxon>Rhodobacterales</taxon>
        <taxon>Paracoccaceae</taxon>
        <taxon>Cognatiyoonia</taxon>
    </lineage>
</organism>
<dbReference type="InterPro" id="IPR049712">
    <property type="entry name" value="Poly_export"/>
</dbReference>
<accession>A0A1M5Q191</accession>
<evidence type="ECO:0000256" key="11">
    <source>
        <dbReference type="ARBA" id="ARBA00023136"/>
    </source>
</evidence>
<dbReference type="OrthoDB" id="197007at2"/>
<evidence type="ECO:0000256" key="8">
    <source>
        <dbReference type="ARBA" id="ARBA00023047"/>
    </source>
</evidence>
<dbReference type="Pfam" id="PF22461">
    <property type="entry name" value="SLBB_2"/>
    <property type="match status" value="1"/>
</dbReference>
<evidence type="ECO:0000256" key="1">
    <source>
        <dbReference type="ARBA" id="ARBA00004571"/>
    </source>
</evidence>
<protein>
    <submittedName>
        <fullName evidence="18">Polysaccharide export outer membrane protein</fullName>
    </submittedName>
</protein>
<dbReference type="AlphaFoldDB" id="A0A1M5Q191"/>
<dbReference type="GO" id="GO:0006811">
    <property type="term" value="P:monoatomic ion transport"/>
    <property type="evidence" value="ECO:0007669"/>
    <property type="project" value="UniProtKB-KW"/>
</dbReference>
<keyword evidence="12" id="KW-0564">Palmitate</keyword>
<dbReference type="Gene3D" id="3.10.560.10">
    <property type="entry name" value="Outer membrane lipoprotein wza domain like"/>
    <property type="match status" value="1"/>
</dbReference>
<comment type="similarity">
    <text evidence="2">Belongs to the BexD/CtrA/VexA family.</text>
</comment>
<dbReference type="PANTHER" id="PTHR33619:SF3">
    <property type="entry name" value="POLYSACCHARIDE EXPORT PROTEIN GFCE-RELATED"/>
    <property type="match status" value="1"/>
</dbReference>
<evidence type="ECO:0000256" key="4">
    <source>
        <dbReference type="ARBA" id="ARBA00022452"/>
    </source>
</evidence>
<dbReference type="GO" id="GO:0015288">
    <property type="term" value="F:porin activity"/>
    <property type="evidence" value="ECO:0007669"/>
    <property type="project" value="UniProtKB-KW"/>
</dbReference>
<dbReference type="RefSeq" id="WP_110559080.1">
    <property type="nucleotide sequence ID" value="NZ_FQXB01000002.1"/>
</dbReference>
<keyword evidence="9" id="KW-0406">Ion transport</keyword>
<feature type="chain" id="PRO_5012138324" evidence="15">
    <location>
        <begin position="23"/>
        <end position="205"/>
    </location>
</feature>
<reference evidence="18 19" key="1">
    <citation type="submission" date="2016-11" db="EMBL/GenBank/DDBJ databases">
        <authorList>
            <person name="Jaros S."/>
            <person name="Januszkiewicz K."/>
            <person name="Wedrychowicz H."/>
        </authorList>
    </citation>
    <scope>NUCLEOTIDE SEQUENCE [LARGE SCALE GENOMIC DNA]</scope>
    <source>
        <strain evidence="18 19">DSM 28715</strain>
    </source>
</reference>
<gene>
    <name evidence="18" type="ORF">SAMN05444003_1978</name>
</gene>
<feature type="domain" description="Polysaccharide export protein N-terminal" evidence="16">
    <location>
        <begin position="22"/>
        <end position="97"/>
    </location>
</feature>
<keyword evidence="6" id="KW-0812">Transmembrane</keyword>
<keyword evidence="7 15" id="KW-0732">Signal</keyword>
<comment type="subcellular location">
    <subcellularLocation>
        <location evidence="1">Cell outer membrane</location>
        <topology evidence="1">Multi-pass membrane protein</topology>
    </subcellularLocation>
</comment>
<evidence type="ECO:0000256" key="7">
    <source>
        <dbReference type="ARBA" id="ARBA00022729"/>
    </source>
</evidence>
<dbReference type="GO" id="GO:0009279">
    <property type="term" value="C:cell outer membrane"/>
    <property type="evidence" value="ECO:0007669"/>
    <property type="project" value="UniProtKB-SubCell"/>
</dbReference>
<keyword evidence="3" id="KW-0813">Transport</keyword>
<evidence type="ECO:0000259" key="16">
    <source>
        <dbReference type="Pfam" id="PF02563"/>
    </source>
</evidence>
<feature type="domain" description="SLBB" evidence="17">
    <location>
        <begin position="119"/>
        <end position="198"/>
    </location>
</feature>
<dbReference type="Gene3D" id="3.30.1950.10">
    <property type="entry name" value="wza like domain"/>
    <property type="match status" value="1"/>
</dbReference>
<dbReference type="STRING" id="1508389.SAMN05444003_1978"/>
<keyword evidence="14" id="KW-0449">Lipoprotein</keyword>
<dbReference type="Proteomes" id="UP000184074">
    <property type="component" value="Unassembled WGS sequence"/>
</dbReference>
<evidence type="ECO:0000256" key="12">
    <source>
        <dbReference type="ARBA" id="ARBA00023139"/>
    </source>
</evidence>
<dbReference type="Pfam" id="PF02563">
    <property type="entry name" value="Poly_export"/>
    <property type="match status" value="1"/>
</dbReference>
<evidence type="ECO:0000259" key="17">
    <source>
        <dbReference type="Pfam" id="PF22461"/>
    </source>
</evidence>
<keyword evidence="11" id="KW-0472">Membrane</keyword>
<keyword evidence="10" id="KW-0626">Porin</keyword>
<evidence type="ECO:0000256" key="10">
    <source>
        <dbReference type="ARBA" id="ARBA00023114"/>
    </source>
</evidence>
<dbReference type="PANTHER" id="PTHR33619">
    <property type="entry name" value="POLYSACCHARIDE EXPORT PROTEIN GFCE-RELATED"/>
    <property type="match status" value="1"/>
</dbReference>
<evidence type="ECO:0000256" key="14">
    <source>
        <dbReference type="ARBA" id="ARBA00023288"/>
    </source>
</evidence>
<evidence type="ECO:0000256" key="15">
    <source>
        <dbReference type="SAM" id="SignalP"/>
    </source>
</evidence>
<feature type="signal peptide" evidence="15">
    <location>
        <begin position="1"/>
        <end position="22"/>
    </location>
</feature>
<name>A0A1M5Q191_9RHOB</name>
<dbReference type="InterPro" id="IPR003715">
    <property type="entry name" value="Poly_export_N"/>
</dbReference>
<evidence type="ECO:0000256" key="5">
    <source>
        <dbReference type="ARBA" id="ARBA00022597"/>
    </source>
</evidence>
<dbReference type="GO" id="GO:0046930">
    <property type="term" value="C:pore complex"/>
    <property type="evidence" value="ECO:0007669"/>
    <property type="project" value="UniProtKB-KW"/>
</dbReference>
<keyword evidence="8" id="KW-0625">Polysaccharide transport</keyword>
<evidence type="ECO:0000256" key="9">
    <source>
        <dbReference type="ARBA" id="ARBA00023065"/>
    </source>
</evidence>
<dbReference type="InterPro" id="IPR054765">
    <property type="entry name" value="SLBB_dom"/>
</dbReference>
<evidence type="ECO:0000256" key="6">
    <source>
        <dbReference type="ARBA" id="ARBA00022692"/>
    </source>
</evidence>
<proteinExistence type="inferred from homology"/>
<evidence type="ECO:0000256" key="3">
    <source>
        <dbReference type="ARBA" id="ARBA00022448"/>
    </source>
</evidence>
<evidence type="ECO:0000256" key="13">
    <source>
        <dbReference type="ARBA" id="ARBA00023237"/>
    </source>
</evidence>
<keyword evidence="5" id="KW-0762">Sugar transport</keyword>
<keyword evidence="4" id="KW-1134">Transmembrane beta strand</keyword>
<dbReference type="EMBL" id="FQXB01000002">
    <property type="protein sequence ID" value="SHH07808.1"/>
    <property type="molecule type" value="Genomic_DNA"/>
</dbReference>
<dbReference type="GO" id="GO:0015159">
    <property type="term" value="F:polysaccharide transmembrane transporter activity"/>
    <property type="evidence" value="ECO:0007669"/>
    <property type="project" value="InterPro"/>
</dbReference>
<evidence type="ECO:0000313" key="19">
    <source>
        <dbReference type="Proteomes" id="UP000184074"/>
    </source>
</evidence>
<evidence type="ECO:0000256" key="2">
    <source>
        <dbReference type="ARBA" id="ARBA00009450"/>
    </source>
</evidence>